<dbReference type="FunFam" id="3.65.10.10:FF:000005">
    <property type="entry name" value="3-phosphoshikimate 1-carboxyvinyltransferase"/>
    <property type="match status" value="1"/>
</dbReference>
<dbReference type="GO" id="GO:0009423">
    <property type="term" value="P:chorismate biosynthetic process"/>
    <property type="evidence" value="ECO:0007669"/>
    <property type="project" value="UniProtKB-UniRule"/>
</dbReference>
<keyword evidence="5 10" id="KW-0028">Amino-acid biosynthesis</keyword>
<dbReference type="NCBIfam" id="NF011381">
    <property type="entry name" value="PRK14806.1"/>
    <property type="match status" value="1"/>
</dbReference>
<dbReference type="InterPro" id="IPR013792">
    <property type="entry name" value="RNA3'P_cycl/enolpyr_Trfase_a/b"/>
</dbReference>
<comment type="similarity">
    <text evidence="3 10">Belongs to the EPSP synthase family.</text>
</comment>
<dbReference type="HAMAP" id="MF_00210">
    <property type="entry name" value="EPSP_synth"/>
    <property type="match status" value="1"/>
</dbReference>
<comment type="caution">
    <text evidence="12">The sequence shown here is derived from an EMBL/GenBank/DDBJ whole genome shotgun (WGS) entry which is preliminary data.</text>
</comment>
<feature type="binding site" evidence="10">
    <location>
        <position position="352"/>
    </location>
    <ligand>
        <name>3-phosphoshikimate</name>
        <dbReference type="ChEBI" id="CHEBI:145989"/>
    </ligand>
</feature>
<feature type="domain" description="Prephenate/arogenate dehydrogenase" evidence="11">
    <location>
        <begin position="5"/>
        <end position="319"/>
    </location>
</feature>
<dbReference type="Pfam" id="PF02153">
    <property type="entry name" value="PDH_N"/>
    <property type="match status" value="1"/>
</dbReference>
<dbReference type="InterPro" id="IPR036968">
    <property type="entry name" value="Enolpyruvate_Tfrase_sf"/>
</dbReference>
<dbReference type="Gene3D" id="3.40.50.720">
    <property type="entry name" value="NAD(P)-binding Rossmann-like Domain"/>
    <property type="match status" value="1"/>
</dbReference>
<keyword evidence="4 10" id="KW-0963">Cytoplasm</keyword>
<dbReference type="Pfam" id="PF00275">
    <property type="entry name" value="EPSP_synthase"/>
    <property type="match status" value="1"/>
</dbReference>
<dbReference type="NCBIfam" id="TIGR01356">
    <property type="entry name" value="aroA"/>
    <property type="match status" value="1"/>
</dbReference>
<dbReference type="GO" id="GO:0070403">
    <property type="term" value="F:NAD+ binding"/>
    <property type="evidence" value="ECO:0007669"/>
    <property type="project" value="InterPro"/>
</dbReference>
<feature type="binding site" evidence="10">
    <location>
        <position position="677"/>
    </location>
    <ligand>
        <name>phosphoenolpyruvate</name>
        <dbReference type="ChEBI" id="CHEBI:58702"/>
    </ligand>
</feature>
<dbReference type="PROSITE" id="PS51176">
    <property type="entry name" value="PDH_ADH"/>
    <property type="match status" value="1"/>
</dbReference>
<evidence type="ECO:0000256" key="8">
    <source>
        <dbReference type="ARBA" id="ARBA00023141"/>
    </source>
</evidence>
<dbReference type="Gene3D" id="1.10.3660.10">
    <property type="entry name" value="6-phosphogluconate dehydrogenase C-terminal like domain"/>
    <property type="match status" value="1"/>
</dbReference>
<keyword evidence="6 10" id="KW-0808">Transferase</keyword>
<feature type="binding site" evidence="10">
    <location>
        <position position="498"/>
    </location>
    <ligand>
        <name>3-phosphoshikimate</name>
        <dbReference type="ChEBI" id="CHEBI:145989"/>
    </ligand>
</feature>
<evidence type="ECO:0000256" key="5">
    <source>
        <dbReference type="ARBA" id="ARBA00022605"/>
    </source>
</evidence>
<feature type="binding site" evidence="10">
    <location>
        <position position="723"/>
    </location>
    <ligand>
        <name>phosphoenolpyruvate</name>
        <dbReference type="ChEBI" id="CHEBI:58702"/>
    </ligand>
</feature>
<keyword evidence="8 10" id="KW-0057">Aromatic amino acid biosynthesis</keyword>
<feature type="binding site" evidence="10">
    <location>
        <position position="500"/>
    </location>
    <ligand>
        <name>phosphoenolpyruvate</name>
        <dbReference type="ChEBI" id="CHEBI:58702"/>
    </ligand>
</feature>
<dbReference type="SUPFAM" id="SSF55205">
    <property type="entry name" value="EPT/RTPC-like"/>
    <property type="match status" value="1"/>
</dbReference>
<feature type="binding site" evidence="10">
    <location>
        <position position="453"/>
    </location>
    <ligand>
        <name>phosphoenolpyruvate</name>
        <dbReference type="ChEBI" id="CHEBI:58702"/>
    </ligand>
</feature>
<feature type="binding site" evidence="10">
    <location>
        <position position="352"/>
    </location>
    <ligand>
        <name>phosphoenolpyruvate</name>
        <dbReference type="ChEBI" id="CHEBI:58702"/>
    </ligand>
</feature>
<dbReference type="InterPro" id="IPR023193">
    <property type="entry name" value="EPSP_synthase_CS"/>
</dbReference>
<dbReference type="Proteomes" id="UP000814353">
    <property type="component" value="Unassembled WGS sequence"/>
</dbReference>
<evidence type="ECO:0000256" key="10">
    <source>
        <dbReference type="HAMAP-Rule" id="MF_00210"/>
    </source>
</evidence>
<dbReference type="PROSITE" id="PS00885">
    <property type="entry name" value="EPSP_SYNTHASE_2"/>
    <property type="match status" value="1"/>
</dbReference>
<evidence type="ECO:0000256" key="7">
    <source>
        <dbReference type="ARBA" id="ARBA00023002"/>
    </source>
</evidence>
<dbReference type="InterPro" id="IPR046826">
    <property type="entry name" value="PDH_N"/>
</dbReference>
<dbReference type="EMBL" id="JACEFT010000008">
    <property type="protein sequence ID" value="MBA2778948.1"/>
    <property type="molecule type" value="Genomic_DNA"/>
</dbReference>
<dbReference type="GO" id="GO:0004665">
    <property type="term" value="F:prephenate dehydrogenase (NADP+) activity"/>
    <property type="evidence" value="ECO:0007669"/>
    <property type="project" value="InterPro"/>
</dbReference>
<feature type="active site" description="Proton acceptor" evidence="10">
    <location>
        <position position="646"/>
    </location>
</feature>
<dbReference type="EC" id="2.5.1.19" evidence="10"/>
<dbReference type="CDD" id="cd01556">
    <property type="entry name" value="EPSP_synthase"/>
    <property type="match status" value="1"/>
</dbReference>
<protein>
    <recommendedName>
        <fullName evidence="10">3-phosphoshikimate 1-carboxyvinyltransferase</fullName>
        <ecNumber evidence="10">2.5.1.19</ecNumber>
    </recommendedName>
    <alternativeName>
        <fullName evidence="10">5-enolpyruvylshikimate-3-phosphate synthase</fullName>
        <shortName evidence="10">EPSP synthase</shortName>
        <shortName evidence="10">EPSPS</shortName>
    </alternativeName>
</protein>
<evidence type="ECO:0000256" key="6">
    <source>
        <dbReference type="ARBA" id="ARBA00022679"/>
    </source>
</evidence>
<evidence type="ECO:0000313" key="12">
    <source>
        <dbReference type="EMBL" id="MBA2778948.1"/>
    </source>
</evidence>
<dbReference type="InterPro" id="IPR006264">
    <property type="entry name" value="EPSP_synthase"/>
</dbReference>
<evidence type="ECO:0000313" key="13">
    <source>
        <dbReference type="EMBL" id="MCG6662875.1"/>
    </source>
</evidence>
<feature type="binding site" evidence="10">
    <location>
        <position position="353"/>
    </location>
    <ligand>
        <name>3-phosphoshikimate</name>
        <dbReference type="ChEBI" id="CHEBI:145989"/>
    </ligand>
</feature>
<evidence type="ECO:0000256" key="4">
    <source>
        <dbReference type="ARBA" id="ARBA00022490"/>
    </source>
</evidence>
<dbReference type="Gene3D" id="3.65.10.10">
    <property type="entry name" value="Enolpyruvate transferase domain"/>
    <property type="match status" value="2"/>
</dbReference>
<evidence type="ECO:0000256" key="9">
    <source>
        <dbReference type="ARBA" id="ARBA00044633"/>
    </source>
</evidence>
<dbReference type="SUPFAM" id="SSF48179">
    <property type="entry name" value="6-phosphogluconate dehydrogenase C-terminal domain-like"/>
    <property type="match status" value="1"/>
</dbReference>
<feature type="binding site" evidence="10">
    <location>
        <position position="500"/>
    </location>
    <ligand>
        <name>3-phosphoshikimate</name>
        <dbReference type="ChEBI" id="CHEBI:145989"/>
    </ligand>
</feature>
<dbReference type="InterPro" id="IPR008927">
    <property type="entry name" value="6-PGluconate_DH-like_C_sf"/>
</dbReference>
<comment type="subunit">
    <text evidence="10">Monomer.</text>
</comment>
<reference evidence="13 15" key="1">
    <citation type="submission" date="2020-05" db="EMBL/GenBank/DDBJ databases">
        <title>Comparative genomic analysis of denitrifying bacteria from Halomonas genus.</title>
        <authorList>
            <person name="Wang L."/>
            <person name="Shao Z."/>
        </authorList>
    </citation>
    <scope>NUCLEOTIDE SEQUENCE [LARGE SCALE GENOMIC DNA]</scope>
    <source>
        <strain evidence="13 15">DSM 17331</strain>
    </source>
</reference>
<dbReference type="EMBL" id="JABFUB010000014">
    <property type="protein sequence ID" value="MCG6662875.1"/>
    <property type="molecule type" value="Genomic_DNA"/>
</dbReference>
<comment type="caution">
    <text evidence="10">Lacks conserved residue(s) required for the propagation of feature annotation.</text>
</comment>
<evidence type="ECO:0000256" key="1">
    <source>
        <dbReference type="ARBA" id="ARBA00002174"/>
    </source>
</evidence>
<dbReference type="Proteomes" id="UP000518091">
    <property type="component" value="Unassembled WGS sequence"/>
</dbReference>
<keyword evidence="15" id="KW-1185">Reference proteome</keyword>
<evidence type="ECO:0000256" key="2">
    <source>
        <dbReference type="ARBA" id="ARBA00004811"/>
    </source>
</evidence>
<keyword evidence="7 12" id="KW-0560">Oxidoreductase</keyword>
<evidence type="ECO:0000313" key="15">
    <source>
        <dbReference type="Proteomes" id="UP000814353"/>
    </source>
</evidence>
<dbReference type="PANTHER" id="PTHR21090">
    <property type="entry name" value="AROM/DEHYDROQUINATE SYNTHASE"/>
    <property type="match status" value="1"/>
</dbReference>
<dbReference type="InterPro" id="IPR036291">
    <property type="entry name" value="NAD(P)-bd_dom_sf"/>
</dbReference>
<evidence type="ECO:0000256" key="3">
    <source>
        <dbReference type="ARBA" id="ARBA00009948"/>
    </source>
</evidence>
<comment type="catalytic activity">
    <reaction evidence="9">
        <text>3-phosphoshikimate + phosphoenolpyruvate = 5-O-(1-carboxyvinyl)-3-phosphoshikimate + phosphate</text>
        <dbReference type="Rhea" id="RHEA:21256"/>
        <dbReference type="ChEBI" id="CHEBI:43474"/>
        <dbReference type="ChEBI" id="CHEBI:57701"/>
        <dbReference type="ChEBI" id="CHEBI:58702"/>
        <dbReference type="ChEBI" id="CHEBI:145989"/>
        <dbReference type="EC" id="2.5.1.19"/>
    </reaction>
    <physiologicalReaction direction="left-to-right" evidence="9">
        <dbReference type="Rhea" id="RHEA:21257"/>
    </physiologicalReaction>
</comment>
<feature type="binding site" evidence="10">
    <location>
        <position position="425"/>
    </location>
    <ligand>
        <name>phosphoenolpyruvate</name>
        <dbReference type="ChEBI" id="CHEBI:58702"/>
    </ligand>
</feature>
<dbReference type="PROSITE" id="PS00104">
    <property type="entry name" value="EPSP_SYNTHASE_1"/>
    <property type="match status" value="1"/>
</dbReference>
<dbReference type="SUPFAM" id="SSF51735">
    <property type="entry name" value="NAD(P)-binding Rossmann-fold domains"/>
    <property type="match status" value="1"/>
</dbReference>
<organism evidence="12 14">
    <name type="scientific">Billgrantia kenyensis</name>
    <dbReference type="NCBI Taxonomy" id="321266"/>
    <lineage>
        <taxon>Bacteria</taxon>
        <taxon>Pseudomonadati</taxon>
        <taxon>Pseudomonadota</taxon>
        <taxon>Gammaproteobacteria</taxon>
        <taxon>Oceanospirillales</taxon>
        <taxon>Halomonadaceae</taxon>
        <taxon>Billgrantia</taxon>
    </lineage>
</organism>
<dbReference type="GO" id="GO:0008977">
    <property type="term" value="F:prephenate dehydrogenase (NAD+) activity"/>
    <property type="evidence" value="ECO:0007669"/>
    <property type="project" value="InterPro"/>
</dbReference>
<dbReference type="GO" id="GO:0006571">
    <property type="term" value="P:tyrosine biosynthetic process"/>
    <property type="evidence" value="ECO:0007669"/>
    <property type="project" value="InterPro"/>
</dbReference>
<feature type="binding site" evidence="10">
    <location>
        <position position="646"/>
    </location>
    <ligand>
        <name>3-phosphoshikimate</name>
        <dbReference type="ChEBI" id="CHEBI:145989"/>
    </ligand>
</feature>
<dbReference type="FunFam" id="1.10.3660.10:FF:000003">
    <property type="entry name" value="Prephenate dehydrogenase"/>
    <property type="match status" value="1"/>
</dbReference>
<reference evidence="12 14" key="2">
    <citation type="submission" date="2020-07" db="EMBL/GenBank/DDBJ databases">
        <title>Identification of Halomonas strains.</title>
        <authorList>
            <person name="Xiao Z."/>
            <person name="Shen J."/>
        </authorList>
    </citation>
    <scope>NUCLEOTIDE SEQUENCE [LARGE SCALE GENOMIC DNA]</scope>
    <source>
        <strain evidence="12 14">DSM 17331</strain>
    </source>
</reference>
<dbReference type="GO" id="GO:0003866">
    <property type="term" value="F:3-phosphoshikimate 1-carboxyvinyltransferase activity"/>
    <property type="evidence" value="ECO:0007669"/>
    <property type="project" value="UniProtKB-UniRule"/>
</dbReference>
<dbReference type="Pfam" id="PF20463">
    <property type="entry name" value="PDH_C"/>
    <property type="match status" value="1"/>
</dbReference>
<dbReference type="UniPathway" id="UPA00053">
    <property type="reaction ID" value="UER00089"/>
</dbReference>
<comment type="function">
    <text evidence="1 10">Catalyzes the transfer of the enolpyruvyl moiety of phosphoenolpyruvate (PEP) to the 5-hydroxyl of shikimate-3-phosphate (S3P) to produce enolpyruvyl shikimate-3-phosphate and inorganic phosphate.</text>
</comment>
<sequence>MPAEPRILIVGLGLIGGSLAAALREAGYGGASTGGFGPVEPAGGFGPVEIAACDPDRDEIERGIEMGLIDGGDTRLAPLVPGATLIVLAVPVLAMRSVMDELAQALPIEALEGAAPRVVITDVGSTKAAVRDCALAAFGRLPAGLVLGHPIAGSEKSGVAASNPRLYVNHKVILTPGIETASTALSRVRTLWRACGAEVLEMDVERHDQVLARTSHLPHLLAFSLVDTLARQDERLEIFRYAAGGFRDFTRIAGSDPVMWRDIFTANRDAVLASLDDFEAGLGRLRRAVEAGDGDAMLSIFDRASHARHYFDSLLNQTSYQAEYQMQEQGKLTFRAAPGGRVAGRIRVPGDKSISHRSIMLGALAEGVTEVKGFLEGEDSLATLQAFREMGVAIEGPHQGRVTVHGVGMHGLKAPAGPLYVGNAGTAMRLFAGLLAGQAFDTELIGDASLTKRPMGRVADPLRLMGAKIDTAEGGRPPLKIHGGQPLEGIDYDMPMASAQVKSCLLLAGLYANGETRVREPAPTRDHTERMLAGFGYEVHREGDTCWLSGGGKLTAAPIDVPSDISSATFFLVAAAITPGSNLILEHVGINPTRIGVINILKLMGADLHLTNEREVGGEPVADLHIRYAPLKGIDIPVDQVPLAIDEFPALFIAAACAEGTTRLRGAEELRVKESDRIQAMADGLATLGVEHTVREDGIDIVGAGDREAVFGGGRIDSLGDHRIAMSFVVASLRAGEEIVIDDCANVATSFPGFTELACTVGLRVSEEAESEESEAGA</sequence>
<accession>A0A7V9W0U0</accession>
<dbReference type="AlphaFoldDB" id="A0A7V9W0U0"/>
<dbReference type="InterPro" id="IPR046825">
    <property type="entry name" value="PDH_C"/>
</dbReference>
<comment type="pathway">
    <text evidence="2 10">Metabolic intermediate biosynthesis; chorismate biosynthesis; chorismate from D-erythrose 4-phosphate and phosphoenolpyruvate: step 6/7.</text>
</comment>
<feature type="binding site" evidence="10">
    <location>
        <position position="673"/>
    </location>
    <ligand>
        <name>3-phosphoshikimate</name>
        <dbReference type="ChEBI" id="CHEBI:145989"/>
    </ligand>
</feature>
<feature type="binding site" evidence="10">
    <location>
        <position position="357"/>
    </location>
    <ligand>
        <name>3-phosphoshikimate</name>
        <dbReference type="ChEBI" id="CHEBI:145989"/>
    </ligand>
</feature>
<name>A0A7V9W0U0_9GAMM</name>
<gene>
    <name evidence="10" type="primary">aroA</name>
    <name evidence="12" type="ORF">H1D44_08550</name>
    <name evidence="13" type="ORF">HOP48_15150</name>
</gene>
<dbReference type="InterPro" id="IPR003099">
    <property type="entry name" value="Prephen_DH"/>
</dbReference>
<dbReference type="FunFam" id="3.65.10.10:FF:000006">
    <property type="entry name" value="3-phosphoshikimate 1-carboxyvinyltransferase"/>
    <property type="match status" value="1"/>
</dbReference>
<evidence type="ECO:0000313" key="14">
    <source>
        <dbReference type="Proteomes" id="UP000518091"/>
    </source>
</evidence>
<comment type="subcellular location">
    <subcellularLocation>
        <location evidence="10">Cytoplasm</location>
    </subcellularLocation>
</comment>
<dbReference type="PANTHER" id="PTHR21090:SF5">
    <property type="entry name" value="PENTAFUNCTIONAL AROM POLYPEPTIDE"/>
    <property type="match status" value="1"/>
</dbReference>
<proteinExistence type="inferred from homology"/>
<evidence type="ECO:0000259" key="11">
    <source>
        <dbReference type="PROSITE" id="PS51176"/>
    </source>
</evidence>
<dbReference type="InterPro" id="IPR001986">
    <property type="entry name" value="Enolpyruvate_Tfrase_dom"/>
</dbReference>
<dbReference type="GO" id="GO:0005737">
    <property type="term" value="C:cytoplasm"/>
    <property type="evidence" value="ECO:0007669"/>
    <property type="project" value="UniProtKB-SubCell"/>
</dbReference>